<dbReference type="InterPro" id="IPR001343">
    <property type="entry name" value="Hemolysn_Ca-bd"/>
</dbReference>
<dbReference type="InterPro" id="IPR036465">
    <property type="entry name" value="vWFA_dom_sf"/>
</dbReference>
<dbReference type="NCBIfam" id="TIGR01965">
    <property type="entry name" value="VCBS_repeat"/>
    <property type="match status" value="7"/>
</dbReference>
<dbReference type="Pfam" id="PF17963">
    <property type="entry name" value="Big_9"/>
    <property type="match status" value="1"/>
</dbReference>
<dbReference type="InterPro" id="IPR040853">
    <property type="entry name" value="RapA2_cadherin-like"/>
</dbReference>
<organism evidence="5 6">
    <name type="scientific">Salinivibrio kushneri</name>
    <dbReference type="NCBI Taxonomy" id="1908198"/>
    <lineage>
        <taxon>Bacteria</taxon>
        <taxon>Pseudomonadati</taxon>
        <taxon>Pseudomonadota</taxon>
        <taxon>Gammaproteobacteria</taxon>
        <taxon>Vibrionales</taxon>
        <taxon>Vibrionaceae</taxon>
        <taxon>Salinivibrio</taxon>
    </lineage>
</organism>
<dbReference type="InterPro" id="IPR011049">
    <property type="entry name" value="Serralysin-like_metalloprot_C"/>
</dbReference>
<dbReference type="NCBIfam" id="TIGR03661">
    <property type="entry name" value="T1SS_VCA0849"/>
    <property type="match status" value="1"/>
</dbReference>
<dbReference type="Proteomes" id="UP001164748">
    <property type="component" value="Plasmid unnamed"/>
</dbReference>
<evidence type="ECO:0000259" key="3">
    <source>
        <dbReference type="PROSITE" id="PS50234"/>
    </source>
</evidence>
<dbReference type="GO" id="GO:0016020">
    <property type="term" value="C:membrane"/>
    <property type="evidence" value="ECO:0007669"/>
    <property type="project" value="InterPro"/>
</dbReference>
<feature type="domain" description="Cadherin" evidence="4">
    <location>
        <begin position="181"/>
        <end position="271"/>
    </location>
</feature>
<dbReference type="Gene3D" id="2.60.40.10">
    <property type="entry name" value="Immunoglobulins"/>
    <property type="match status" value="7"/>
</dbReference>
<feature type="domain" description="VWFA" evidence="3">
    <location>
        <begin position="1677"/>
        <end position="1865"/>
    </location>
</feature>
<dbReference type="SMART" id="SM00327">
    <property type="entry name" value="VWA"/>
    <property type="match status" value="1"/>
</dbReference>
<dbReference type="PRINTS" id="PR00313">
    <property type="entry name" value="CABNDNGRPT"/>
</dbReference>
<dbReference type="PROSITE" id="PS50234">
    <property type="entry name" value="VWFA"/>
    <property type="match status" value="1"/>
</dbReference>
<dbReference type="Pfam" id="PF17803">
    <property type="entry name" value="Cadherin_4"/>
    <property type="match status" value="2"/>
</dbReference>
<sequence length="2406" mass="249471">MATETQVTETQGTVAAVQPDGQVRQIEANQTVSTGELVTAVGNEPASVRLENGVDANLALSALLVGEGEDDTLVQDLPEDVLEIIEAIQRGEDPNAIEDAATAAGAAASGSAITAMAIIEANGRIGEIIAGFQTEGITNSDGGITDEQLFALTALRLASADAVFPTAETNEAPSAESLTFSTDEDQPLVLTPNQILQQINDPDGDTLTIVSITSGNPDVEIDEDASGNIVITPPPNFNGDLDLTVIVSDGQAETPSDITVTVNPVNDAPTLQFSATTVTEDAVAAGDTVGTVTATDIEGDALTLSLTDGGQNYVELQGNNVVLTQAGVDAINNDALDIASLTFTVTASDGETSTSQTFTSAVDRIDDPASITGDTSGTLSEGEIDGSDGSLIARDSVSGTLSISDPDDNPTWIDSTQSGQYGELVFTNGNWTYTADSDAVQSLSEGDAVSDNFTVTASDGSSQVIAITITGTNDDPVISGQTLGDVVEDGILEATGSLSISDADGNNAPSFSDSNVSGQYGELSLVNGTWTYTLDNNSSIVQGLDAGDQVTDTITLTASDNTQQAIVITITGTDDDPEVTGSFIGSVTEGNVGDAAVTASGTITISDVDGDDAPTFANTTEVGNYGSLELLNGDWTYTLDQSAVQDLDAGDQVTDTITLTASDNTQQDVVITITGTDDLPEVTGSFIGSVTEGNVGDAAVTATGTIAINDVDGDDAPTFANTTKTGTYGSLELVNGNWTYTLDQSAVQNLDAGDQVTDTITLTASDNTQQDVVITITGTDDDPEVTGEFVGSVTEGNVGDAPVTATGTITISDADSDDAPIFANTTEAGNYGSLELVDGDWTYTLDQSAVQNLDAGDQITDTITLTASDNTHQDIVITITGTDDLPEVTGNFIGSVTEGNEGDAPVTATGTITINDVDGDDAPTFADTTETGTYGSLELVNGNWTYTLNQSSVQNLDAGDQVTDTITLTASDNTQQDIVITITGTDDDPEVTGEFVGSVTESNEGDAAVTATGTITISDTDSDDAPIFANTTEAGNYGSLELVDGDWTYTLDQSAVQNLDAGDQVTDTITLTASDNTQQDIVITITGTNDAPTLSQAVSTQNLQEDFVSYTIDLNTVFADIDSDDTLSFDVENVPSGVSVSIDANGIATISSVADWSGTETVSFRATDTQNASLTHDVTFNVEGVATAPTLTVSRGDQSLTYIDNAGQISATDPGAGGSRAILSPLAISGTANESGETLTYRISGLPDDAVLSAGTKEATSGDWLLSDAQLSGLNLASPADITGVTLSITAISNDGADQASTTATLNLENDSFAQTEGQTTSIASVNGLINNDTDTQASVTRVATNASQGESGNSEIVIGPATIATALGGSVTVNADGSFTYTAPAVNHAGGGQVYDSFSYQSSENSEWTTVTFDVSDSAPVAHDDSDSVASGASTGGNVITAGAGADTLGADTTTVTAVSFNGTTYVVNGSTVITTSQGQLTIQPDGSYLYQSSVASTTDAGTLDDEVFTYTLTDSDGDTSQAQLTLGHDNNTQLNADIASVSEQGLVSNDNSQTTQGNLLDNDTGIGVNVSLHQINGQSFGSDGVLTLTTASGTLTVYNQDNSQGYRAGDYTYTLNNATSGDNVSEAFTYTTYDPTASTAYRSSTLTINVQDDTPTSDNIESALYATAESSSTFNLILTVDLSGSMADPVDPNDPNSPTRMEVTKAALKSMVEEYDKLGDLNIQLVSFSDTASSSGWLLNDVGSALDAIEGLYAGGATRYDNALNEIISNIDTSGISADKTISYFISDGMPNDDFENNTSLQSAWQNYVSTQGIDESFSVGVGNGITTSPLTPIAASNSGDTSDNVLLVTDENELAYSLLQTIESGQVSGGLVLTDDDGNTVSLFGADGGYISALTLDGQTYNYDPATDSAQQTFETAKGGILTINFDTGEYDYRVAVDRNILNEQEQIALTLTDNDGDTSDVNVAINLYYEARLDANHDIVITNIHDGSPIVIPGLALTHNDIPSMDSTITATNNGIQGSVTGTDDVTFTPDSAMDTQSFLDPIGNDSEFIAESELGDFASSFAQAQSLDRGKFGTMTQEVWSHIDAGNYGANAALTGTVQNGSDSDMAKMDLYQNEILLFDDDYWSNDLSVRVYDENQQLLDTLNPDTGSNSFTAGQQGTYYFEIVSNDDANDTDSYEIYLTLDSSNAVLPEPEHQFEYTTSNGSYVDSALVDIIAIDDQTLEGNYQSEILAAGTGDDTLLGNEGDDSLLGNHGDDTLDGGLGDDLLIGGQGDDTLTGGFGSDTFAFLSGDQGAIGAEAVDRITDFDVQKDTLDLSELLIDEDQAGANLEDYLTLEDNDQGEATLYIASAGDSQIDQHVVFENLSVADMASAYEIDMSGLSSQELSASVIDAMIQQSKLMTD</sequence>
<dbReference type="CDD" id="cd00198">
    <property type="entry name" value="vWFA"/>
    <property type="match status" value="1"/>
</dbReference>
<dbReference type="RefSeq" id="WP_269580110.1">
    <property type="nucleotide sequence ID" value="NZ_CP114589.1"/>
</dbReference>
<dbReference type="PROSITE" id="PS50268">
    <property type="entry name" value="CADHERIN_2"/>
    <property type="match status" value="2"/>
</dbReference>
<feature type="region of interest" description="Disordered" evidence="2">
    <location>
        <begin position="366"/>
        <end position="390"/>
    </location>
</feature>
<keyword evidence="5" id="KW-0614">Plasmid</keyword>
<feature type="domain" description="Cadherin" evidence="4">
    <location>
        <begin position="888"/>
        <end position="1028"/>
    </location>
</feature>
<name>A0AA47KND9_9GAMM</name>
<evidence type="ECO:0000256" key="2">
    <source>
        <dbReference type="SAM" id="MobiDB-lite"/>
    </source>
</evidence>
<dbReference type="InterPro" id="IPR002126">
    <property type="entry name" value="Cadherin-like_dom"/>
</dbReference>
<dbReference type="InterPro" id="IPR013783">
    <property type="entry name" value="Ig-like_fold"/>
</dbReference>
<dbReference type="EMBL" id="CP114589">
    <property type="protein sequence ID" value="WBA10059.1"/>
    <property type="molecule type" value="Genomic_DNA"/>
</dbReference>
<dbReference type="InterPro" id="IPR041690">
    <property type="entry name" value="Cadherin_5"/>
</dbReference>
<gene>
    <name evidence="5" type="ORF">N8M53_14715</name>
</gene>
<reference evidence="5" key="1">
    <citation type="submission" date="2022-09" db="EMBL/GenBank/DDBJ databases">
        <authorList>
            <person name="Li Z.-J."/>
        </authorList>
    </citation>
    <scope>NUCLEOTIDE SEQUENCE</scope>
    <source>
        <strain evidence="5">TGB11</strain>
        <plasmid evidence="5">unnamed</plasmid>
    </source>
</reference>
<protein>
    <submittedName>
        <fullName evidence="5">VCBS domain-containing protein</fullName>
    </submittedName>
</protein>
<dbReference type="InterPro" id="IPR002035">
    <property type="entry name" value="VWF_A"/>
</dbReference>
<dbReference type="Gene3D" id="3.40.50.410">
    <property type="entry name" value="von Willebrand factor, type A domain"/>
    <property type="match status" value="1"/>
</dbReference>
<dbReference type="GO" id="GO:0005509">
    <property type="term" value="F:calcium ion binding"/>
    <property type="evidence" value="ECO:0007669"/>
    <property type="project" value="InterPro"/>
</dbReference>
<dbReference type="GO" id="GO:0007156">
    <property type="term" value="P:homophilic cell adhesion via plasma membrane adhesion molecules"/>
    <property type="evidence" value="ECO:0007669"/>
    <property type="project" value="InterPro"/>
</dbReference>
<dbReference type="InterPro" id="IPR019960">
    <property type="entry name" value="T1SS_VCA0849"/>
</dbReference>
<evidence type="ECO:0000259" key="4">
    <source>
        <dbReference type="PROSITE" id="PS50268"/>
    </source>
</evidence>
<dbReference type="PROSITE" id="PS00330">
    <property type="entry name" value="HEMOLYSIN_CALCIUM"/>
    <property type="match status" value="3"/>
</dbReference>
<geneLocation type="plasmid" evidence="5 6">
    <name>unnamed</name>
</geneLocation>
<keyword evidence="1" id="KW-0106">Calcium</keyword>
<dbReference type="SUPFAM" id="SSF51120">
    <property type="entry name" value="beta-Roll"/>
    <property type="match status" value="1"/>
</dbReference>
<accession>A0AA47KND9</accession>
<dbReference type="InterPro" id="IPR018511">
    <property type="entry name" value="Hemolysin-typ_Ca-bd_CS"/>
</dbReference>
<evidence type="ECO:0000256" key="1">
    <source>
        <dbReference type="ARBA" id="ARBA00022837"/>
    </source>
</evidence>
<dbReference type="Gene3D" id="2.60.40.60">
    <property type="entry name" value="Cadherins"/>
    <property type="match status" value="1"/>
</dbReference>
<evidence type="ECO:0000313" key="5">
    <source>
        <dbReference type="EMBL" id="WBA10059.1"/>
    </source>
</evidence>
<dbReference type="CDD" id="cd11304">
    <property type="entry name" value="Cadherin_repeat"/>
    <property type="match status" value="1"/>
</dbReference>
<evidence type="ECO:0000313" key="6">
    <source>
        <dbReference type="Proteomes" id="UP001164748"/>
    </source>
</evidence>
<proteinExistence type="predicted"/>
<dbReference type="InterPro" id="IPR010221">
    <property type="entry name" value="VCBS_dom"/>
</dbReference>
<dbReference type="SUPFAM" id="SSF53300">
    <property type="entry name" value="vWA-like"/>
    <property type="match status" value="1"/>
</dbReference>
<dbReference type="Pfam" id="PF17892">
    <property type="entry name" value="Cadherin_5"/>
    <property type="match status" value="1"/>
</dbReference>
<dbReference type="Pfam" id="PF00353">
    <property type="entry name" value="HemolysinCabind"/>
    <property type="match status" value="1"/>
</dbReference>